<evidence type="ECO:0000256" key="1">
    <source>
        <dbReference type="SAM" id="SignalP"/>
    </source>
</evidence>
<evidence type="ECO:0000313" key="4">
    <source>
        <dbReference type="Proteomes" id="UP000187495"/>
    </source>
</evidence>
<keyword evidence="4" id="KW-1185">Reference proteome</keyword>
<accession>A0A1N7ECX0</accession>
<dbReference type="AlphaFoldDB" id="A0A1N7ECX0"/>
<keyword evidence="1" id="KW-0732">Signal</keyword>
<gene>
    <name evidence="3" type="ORF">SAMN02745664_10459</name>
</gene>
<dbReference type="Proteomes" id="UP000187495">
    <property type="component" value="Unassembled WGS sequence"/>
</dbReference>
<feature type="chain" id="PRO_5012930046" description="Surface-adhesin protein E-like domain-containing protein" evidence="1">
    <location>
        <begin position="21"/>
        <end position="170"/>
    </location>
</feature>
<feature type="domain" description="Surface-adhesin protein E-like" evidence="2">
    <location>
        <begin position="23"/>
        <end position="164"/>
    </location>
</feature>
<sequence length="170" mass="19652">MTKRTVFLYLSLLAGHSVLAADWAEVSQSDNAVIYVDTDSIRTHKIANGRIFRSVWEKWEYDSAQSLPSSKNISQLFSDTLYPIKRTATEQEEYDKKSKYWSMRIFTYYDCSNKKSKTDAANYYNFYNNPIDSINFSINLRSSDDWNRAVPDTVGESTLNFVCSAKLKNN</sequence>
<feature type="signal peptide" evidence="1">
    <location>
        <begin position="1"/>
        <end position="20"/>
    </location>
</feature>
<dbReference type="InterPro" id="IPR031939">
    <property type="entry name" value="Adhesin_E-like"/>
</dbReference>
<proteinExistence type="predicted"/>
<dbReference type="EMBL" id="FTNU01000004">
    <property type="protein sequence ID" value="SIR85927.1"/>
    <property type="molecule type" value="Genomic_DNA"/>
</dbReference>
<name>A0A1N7ECX0_9GAMM</name>
<protein>
    <recommendedName>
        <fullName evidence="2">Surface-adhesin protein E-like domain-containing protein</fullName>
    </recommendedName>
</protein>
<organism evidence="3 4">
    <name type="scientific">Moraxella cuniculi DSM 21768</name>
    <dbReference type="NCBI Taxonomy" id="1122245"/>
    <lineage>
        <taxon>Bacteria</taxon>
        <taxon>Pseudomonadati</taxon>
        <taxon>Pseudomonadota</taxon>
        <taxon>Gammaproteobacteria</taxon>
        <taxon>Moraxellales</taxon>
        <taxon>Moraxellaceae</taxon>
        <taxon>Moraxella</taxon>
    </lineage>
</organism>
<evidence type="ECO:0000313" key="3">
    <source>
        <dbReference type="EMBL" id="SIR85927.1"/>
    </source>
</evidence>
<dbReference type="RefSeq" id="WP_076554921.1">
    <property type="nucleotide sequence ID" value="NZ_FTNU01000004.1"/>
</dbReference>
<dbReference type="Pfam" id="PF16747">
    <property type="entry name" value="Adhesin_E"/>
    <property type="match status" value="1"/>
</dbReference>
<reference evidence="4" key="1">
    <citation type="submission" date="2017-01" db="EMBL/GenBank/DDBJ databases">
        <authorList>
            <person name="Varghese N."/>
            <person name="Submissions S."/>
        </authorList>
    </citation>
    <scope>NUCLEOTIDE SEQUENCE [LARGE SCALE GENOMIC DNA]</scope>
    <source>
        <strain evidence="4">DSM 21768</strain>
    </source>
</reference>
<dbReference type="STRING" id="34061.B0189_06975"/>
<evidence type="ECO:0000259" key="2">
    <source>
        <dbReference type="Pfam" id="PF16747"/>
    </source>
</evidence>